<sequence length="153" mass="17703">MPQQSLTDDGKNKGEHQSYYNYTKKHVNARNSIVVILIIAAILVFHFRHRIAAAHDRWRTRRRMGYVNLDSSFQDDLEGGLNSESFDIRSNIDSEDSRKGLSEEGKREIKRIMNERGITFDEARLEYTRSRLAENNIDADGMPLDPKTVTFGR</sequence>
<evidence type="ECO:0000256" key="1">
    <source>
        <dbReference type="ARBA" id="ARBA00008325"/>
    </source>
</evidence>
<reference evidence="4 5" key="1">
    <citation type="journal article" date="2009" name="Nature">
        <title>Evolution of pathogenicity and sexual reproduction in eight Candida genomes.</title>
        <authorList>
            <person name="Butler G."/>
            <person name="Rasmussen M.D."/>
            <person name="Lin M.F."/>
            <person name="Santos M.A."/>
            <person name="Sakthikumar S."/>
            <person name="Munro C.A."/>
            <person name="Rheinbay E."/>
            <person name="Grabherr M."/>
            <person name="Forche A."/>
            <person name="Reedy J.L."/>
            <person name="Agrafioti I."/>
            <person name="Arnaud M.B."/>
            <person name="Bates S."/>
            <person name="Brown A.J."/>
            <person name="Brunke S."/>
            <person name="Costanzo M.C."/>
            <person name="Fitzpatrick D.A."/>
            <person name="de Groot P.W."/>
            <person name="Harris D."/>
            <person name="Hoyer L.L."/>
            <person name="Hube B."/>
            <person name="Klis F.M."/>
            <person name="Kodira C."/>
            <person name="Lennard N."/>
            <person name="Logue M.E."/>
            <person name="Martin R."/>
            <person name="Neiman A.M."/>
            <person name="Nikolaou E."/>
            <person name="Quail M.A."/>
            <person name="Quinn J."/>
            <person name="Santos M.C."/>
            <person name="Schmitzberger F.F."/>
            <person name="Sherlock G."/>
            <person name="Shah P."/>
            <person name="Silverstein K.A."/>
            <person name="Skrzypek M.S."/>
            <person name="Soll D."/>
            <person name="Staggs R."/>
            <person name="Stansfield I."/>
            <person name="Stumpf M.P."/>
            <person name="Sudbery P.E."/>
            <person name="Srikantha T."/>
            <person name="Zeng Q."/>
            <person name="Berman J."/>
            <person name="Berriman M."/>
            <person name="Heitman J."/>
            <person name="Gow N.A."/>
            <person name="Lorenz M.C."/>
            <person name="Birren B.W."/>
            <person name="Kellis M."/>
            <person name="Cuomo C.A."/>
        </authorList>
    </citation>
    <scope>NUCLEOTIDE SEQUENCE [LARGE SCALE GENOMIC DNA]</scope>
    <source>
        <strain evidence="5">ATCC 6260 / CBS 566 / DSM 6381 / JCM 1539 / NBRC 10279 / NRRL Y-324</strain>
    </source>
</reference>
<dbReference type="OMA" id="IHIRIFW"/>
<dbReference type="Proteomes" id="UP000001997">
    <property type="component" value="Unassembled WGS sequence"/>
</dbReference>
<dbReference type="AlphaFoldDB" id="A5DLX9"/>
<keyword evidence="3" id="KW-1133">Transmembrane helix</keyword>
<keyword evidence="3" id="KW-0472">Membrane</keyword>
<dbReference type="VEuPathDB" id="FungiDB:PGUG_04280"/>
<dbReference type="FunCoup" id="A5DLX9">
    <property type="interactions" value="3"/>
</dbReference>
<dbReference type="InterPro" id="IPR018559">
    <property type="entry name" value="DUF2015"/>
</dbReference>
<protein>
    <submittedName>
        <fullName evidence="4">Uncharacterized protein</fullName>
    </submittedName>
</protein>
<evidence type="ECO:0000313" key="4">
    <source>
        <dbReference type="EMBL" id="EDK40182.2"/>
    </source>
</evidence>
<accession>A5DLX9</accession>
<dbReference type="InParanoid" id="A5DLX9"/>
<keyword evidence="5" id="KW-1185">Reference proteome</keyword>
<evidence type="ECO:0000313" key="5">
    <source>
        <dbReference type="Proteomes" id="UP000001997"/>
    </source>
</evidence>
<keyword evidence="2" id="KW-0732">Signal</keyword>
<evidence type="ECO:0000256" key="3">
    <source>
        <dbReference type="SAM" id="Phobius"/>
    </source>
</evidence>
<proteinExistence type="inferred from homology"/>
<name>A5DLX9_PICGU</name>
<dbReference type="eggNOG" id="ENOG502S73R">
    <property type="taxonomic scope" value="Eukaryota"/>
</dbReference>
<dbReference type="EMBL" id="CH408159">
    <property type="protein sequence ID" value="EDK40182.2"/>
    <property type="molecule type" value="Genomic_DNA"/>
</dbReference>
<feature type="transmembrane region" description="Helical" evidence="3">
    <location>
        <begin position="29"/>
        <end position="47"/>
    </location>
</feature>
<dbReference type="PANTHER" id="PTHR28023:SF1">
    <property type="entry name" value="UPF0357 PROTEIN YCL012C"/>
    <property type="match status" value="1"/>
</dbReference>
<dbReference type="Pfam" id="PF09435">
    <property type="entry name" value="DUF2015"/>
    <property type="match status" value="1"/>
</dbReference>
<dbReference type="GeneID" id="5125182"/>
<evidence type="ECO:0000256" key="2">
    <source>
        <dbReference type="ARBA" id="ARBA00022729"/>
    </source>
</evidence>
<gene>
    <name evidence="4" type="ORF">PGUG_04280</name>
</gene>
<dbReference type="RefSeq" id="XP_001483551.2">
    <property type="nucleotide sequence ID" value="XM_001483501.1"/>
</dbReference>
<dbReference type="OrthoDB" id="447314at2759"/>
<organism evidence="4 5">
    <name type="scientific">Meyerozyma guilliermondii (strain ATCC 6260 / CBS 566 / DSM 6381 / JCM 1539 / NBRC 10279 / NRRL Y-324)</name>
    <name type="common">Yeast</name>
    <name type="synonym">Candida guilliermondii</name>
    <dbReference type="NCBI Taxonomy" id="294746"/>
    <lineage>
        <taxon>Eukaryota</taxon>
        <taxon>Fungi</taxon>
        <taxon>Dikarya</taxon>
        <taxon>Ascomycota</taxon>
        <taxon>Saccharomycotina</taxon>
        <taxon>Pichiomycetes</taxon>
        <taxon>Debaryomycetaceae</taxon>
        <taxon>Meyerozyma</taxon>
    </lineage>
</organism>
<dbReference type="HOGENOM" id="CLU_128832_0_0_1"/>
<keyword evidence="3" id="KW-0812">Transmembrane</keyword>
<dbReference type="PANTHER" id="PTHR28023">
    <property type="entry name" value="UPF0357 PROTEIN YCL012C"/>
    <property type="match status" value="1"/>
</dbReference>
<dbReference type="KEGG" id="pgu:PGUG_04280"/>
<comment type="similarity">
    <text evidence="1">Belongs to the UPF0357 family.</text>
</comment>